<sequence length="558" mass="62970">MLGYHVLIIVLPSLMHTNISSPESTTRAYLYSKISNDALITAKDTNKVFITPYGEQATWHFDFRLVFSDGKFLQNAAELFWSTCGFERNQSLQIGGLESAALPLITAIVLSGENTSGFYIRKSRKKKMEMRQIEGMVTTDKEIVLVDDLINSGSSFKKQIAVLKAEGFKVKAIFTVLRFRDLEFYSFLKEEGIELYSIFSIEEFSLTKQRLGNEEPKLSPAWSFKAKKPHLFEQGPKHIPRLIGGNLLTSSDNGMLWNIDPQTGRPVWQRQVILRTKPTVTTFTGTTTVNDDFVFATYRGTIGAVSISGGIPKYHKSVAHAFTTRLYALGEFLVTGVSDGNGTTAYSLLIFSHTKQTATNHYRSNYRISGEIVTDPIHLVIFFADSSNTVRAVRTDGSVIWEQKLEGVNAGGVTQNEYGDVMVMSESGVLTMLDRISGKVREVHELPKFHYSHPVHRDGHLYGATLDREVYCYDIETKNMIWSYETRGRMYSPPTVMSKNLYVGDTFGSLHIINRKQGKAVGHHFGSERIVNPILVDRDRIFVSTFANEIYMFERNDL</sequence>
<accession>A0A2H0UKK3</accession>
<proteinExistence type="predicted"/>
<dbReference type="CDD" id="cd06223">
    <property type="entry name" value="PRTases_typeI"/>
    <property type="match status" value="1"/>
</dbReference>
<dbReference type="Proteomes" id="UP000229612">
    <property type="component" value="Unassembled WGS sequence"/>
</dbReference>
<dbReference type="InterPro" id="IPR018391">
    <property type="entry name" value="PQQ_b-propeller_rpt"/>
</dbReference>
<dbReference type="InterPro" id="IPR015943">
    <property type="entry name" value="WD40/YVTN_repeat-like_dom_sf"/>
</dbReference>
<dbReference type="Gene3D" id="2.130.10.10">
    <property type="entry name" value="YVTN repeat-like/Quinoprotein amine dehydrogenase"/>
    <property type="match status" value="1"/>
</dbReference>
<dbReference type="InterPro" id="IPR011047">
    <property type="entry name" value="Quinoprotein_ADH-like_sf"/>
</dbReference>
<dbReference type="Pfam" id="PF13360">
    <property type="entry name" value="PQQ_2"/>
    <property type="match status" value="2"/>
</dbReference>
<comment type="caution">
    <text evidence="2">The sequence shown here is derived from an EMBL/GenBank/DDBJ whole genome shotgun (WGS) entry which is preliminary data.</text>
</comment>
<protein>
    <recommendedName>
        <fullName evidence="1">Pyrrolo-quinoline quinone repeat domain-containing protein</fullName>
    </recommendedName>
</protein>
<feature type="domain" description="Pyrrolo-quinoline quinone repeat" evidence="1">
    <location>
        <begin position="222"/>
        <end position="338"/>
    </location>
</feature>
<dbReference type="InterPro" id="IPR000836">
    <property type="entry name" value="PRTase_dom"/>
</dbReference>
<dbReference type="AlphaFoldDB" id="A0A2H0UKK3"/>
<dbReference type="Gene3D" id="3.40.50.2020">
    <property type="match status" value="1"/>
</dbReference>
<name>A0A2H0UKK3_9BACT</name>
<dbReference type="PANTHER" id="PTHR34512">
    <property type="entry name" value="CELL SURFACE PROTEIN"/>
    <property type="match status" value="1"/>
</dbReference>
<evidence type="ECO:0000259" key="1">
    <source>
        <dbReference type="Pfam" id="PF13360"/>
    </source>
</evidence>
<dbReference type="InterPro" id="IPR002372">
    <property type="entry name" value="PQQ_rpt_dom"/>
</dbReference>
<organism evidence="2 3">
    <name type="scientific">Candidatus Kaiserbacteria bacterium CG10_big_fil_rev_8_21_14_0_10_44_10</name>
    <dbReference type="NCBI Taxonomy" id="1974606"/>
    <lineage>
        <taxon>Bacteria</taxon>
        <taxon>Candidatus Kaiseribacteriota</taxon>
    </lineage>
</organism>
<evidence type="ECO:0000313" key="3">
    <source>
        <dbReference type="Proteomes" id="UP000229612"/>
    </source>
</evidence>
<dbReference type="EMBL" id="PFBG01000002">
    <property type="protein sequence ID" value="PIR86216.1"/>
    <property type="molecule type" value="Genomic_DNA"/>
</dbReference>
<reference evidence="3" key="1">
    <citation type="submission" date="2017-09" db="EMBL/GenBank/DDBJ databases">
        <title>Depth-based differentiation of microbial function through sediment-hosted aquifers and enrichment of novel symbionts in the deep terrestrial subsurface.</title>
        <authorList>
            <person name="Probst A.J."/>
            <person name="Ladd B."/>
            <person name="Jarett J.K."/>
            <person name="Geller-Mcgrath D.E."/>
            <person name="Sieber C.M.K."/>
            <person name="Emerson J.B."/>
            <person name="Anantharaman K."/>
            <person name="Thomas B.C."/>
            <person name="Malmstrom R."/>
            <person name="Stieglmeier M."/>
            <person name="Klingl A."/>
            <person name="Woyke T."/>
            <person name="Ryan C.M."/>
            <person name="Banfield J.F."/>
        </authorList>
    </citation>
    <scope>NUCLEOTIDE SEQUENCE [LARGE SCALE GENOMIC DNA]</scope>
</reference>
<dbReference type="SUPFAM" id="SSF50998">
    <property type="entry name" value="Quinoprotein alcohol dehydrogenase-like"/>
    <property type="match status" value="1"/>
</dbReference>
<dbReference type="InterPro" id="IPR029057">
    <property type="entry name" value="PRTase-like"/>
</dbReference>
<feature type="domain" description="Pyrrolo-quinoline quinone repeat" evidence="1">
    <location>
        <begin position="388"/>
        <end position="554"/>
    </location>
</feature>
<gene>
    <name evidence="2" type="ORF">COU14_00100</name>
</gene>
<dbReference type="PANTHER" id="PTHR34512:SF30">
    <property type="entry name" value="OUTER MEMBRANE PROTEIN ASSEMBLY FACTOR BAMB"/>
    <property type="match status" value="1"/>
</dbReference>
<dbReference type="SMART" id="SM00564">
    <property type="entry name" value="PQQ"/>
    <property type="match status" value="5"/>
</dbReference>
<evidence type="ECO:0000313" key="2">
    <source>
        <dbReference type="EMBL" id="PIR86216.1"/>
    </source>
</evidence>
<dbReference type="SUPFAM" id="SSF53271">
    <property type="entry name" value="PRTase-like"/>
    <property type="match status" value="1"/>
</dbReference>